<dbReference type="PANTHER" id="PTHR45664">
    <property type="entry name" value="PROTEIN ZERKNUELLT 1-RELATED"/>
    <property type="match status" value="1"/>
</dbReference>
<dbReference type="AlphaFoldDB" id="A0A6P8FD51"/>
<dbReference type="GeneID" id="105912721"/>
<keyword evidence="3 4" id="KW-0539">Nucleus</keyword>
<dbReference type="RefSeq" id="XP_031421676.1">
    <property type="nucleotide sequence ID" value="XM_031565816.2"/>
</dbReference>
<dbReference type="GO" id="GO:0000981">
    <property type="term" value="F:DNA-binding transcription factor activity, RNA polymerase II-specific"/>
    <property type="evidence" value="ECO:0007669"/>
    <property type="project" value="InterPro"/>
</dbReference>
<evidence type="ECO:0000259" key="6">
    <source>
        <dbReference type="PROSITE" id="PS50071"/>
    </source>
</evidence>
<dbReference type="SMART" id="SM00389">
    <property type="entry name" value="HOX"/>
    <property type="match status" value="1"/>
</dbReference>
<gene>
    <name evidence="8" type="primary">LOC105912721</name>
</gene>
<keyword evidence="2 4" id="KW-0371">Homeobox</keyword>
<dbReference type="OrthoDB" id="6159439at2759"/>
<dbReference type="GO" id="GO:0045944">
    <property type="term" value="P:positive regulation of transcription by RNA polymerase II"/>
    <property type="evidence" value="ECO:0007669"/>
    <property type="project" value="UniProtKB-ARBA"/>
</dbReference>
<dbReference type="KEGG" id="char:105912721"/>
<dbReference type="SUPFAM" id="SSF46689">
    <property type="entry name" value="Homeodomain-like"/>
    <property type="match status" value="1"/>
</dbReference>
<keyword evidence="1 4" id="KW-0238">DNA-binding</keyword>
<protein>
    <submittedName>
        <fullName evidence="8">Homeobox protein Hox-D3-like</fullName>
    </submittedName>
</protein>
<dbReference type="Pfam" id="PF00046">
    <property type="entry name" value="Homeodomain"/>
    <property type="match status" value="1"/>
</dbReference>
<sequence length="246" mass="27549">MREARATQKQKVANFTTKTGEADCGSDGTHLLETGRIGGFKGNAKRARTAFTTSQLLELEKEFHFSAYLCRPRRLEMASLLKLSDRQIKIWFQNRRMKCKKDHKDKVMAVGRMNAPTADMYHSSPAHLPSQPPHKTIYTCERGDISLPSHKYVLCEIPHHAPKLSTGYYLPVATHLDKPRSIRHIGRGTPMDLDISQPIFSVQDHGSDPSVAFWLGGSHSASEGDISTHHQQVQGFSLASHTLTHL</sequence>
<evidence type="ECO:0000256" key="4">
    <source>
        <dbReference type="PROSITE-ProRule" id="PRU00108"/>
    </source>
</evidence>
<dbReference type="PANTHER" id="PTHR45664:SF12">
    <property type="entry name" value="PANCREAS_DUODENUM HOMEOBOX PROTEIN 1"/>
    <property type="match status" value="1"/>
</dbReference>
<evidence type="ECO:0000313" key="7">
    <source>
        <dbReference type="Proteomes" id="UP000515152"/>
    </source>
</evidence>
<evidence type="ECO:0000256" key="1">
    <source>
        <dbReference type="ARBA" id="ARBA00023125"/>
    </source>
</evidence>
<dbReference type="InterPro" id="IPR020479">
    <property type="entry name" value="HD_metazoa"/>
</dbReference>
<feature type="domain" description="Homeobox" evidence="6">
    <location>
        <begin position="42"/>
        <end position="102"/>
    </location>
</feature>
<dbReference type="GO" id="GO:0000978">
    <property type="term" value="F:RNA polymerase II cis-regulatory region sequence-specific DNA binding"/>
    <property type="evidence" value="ECO:0007669"/>
    <property type="project" value="TreeGrafter"/>
</dbReference>
<organism evidence="7 8">
    <name type="scientific">Clupea harengus</name>
    <name type="common">Atlantic herring</name>
    <dbReference type="NCBI Taxonomy" id="7950"/>
    <lineage>
        <taxon>Eukaryota</taxon>
        <taxon>Metazoa</taxon>
        <taxon>Chordata</taxon>
        <taxon>Craniata</taxon>
        <taxon>Vertebrata</taxon>
        <taxon>Euteleostomi</taxon>
        <taxon>Actinopterygii</taxon>
        <taxon>Neopterygii</taxon>
        <taxon>Teleostei</taxon>
        <taxon>Clupei</taxon>
        <taxon>Clupeiformes</taxon>
        <taxon>Clupeoidei</taxon>
        <taxon>Clupeidae</taxon>
        <taxon>Clupea</taxon>
    </lineage>
</organism>
<dbReference type="PROSITE" id="PS00027">
    <property type="entry name" value="HOMEOBOX_1"/>
    <property type="match status" value="1"/>
</dbReference>
<evidence type="ECO:0000256" key="5">
    <source>
        <dbReference type="RuleBase" id="RU000682"/>
    </source>
</evidence>
<dbReference type="InterPro" id="IPR001356">
    <property type="entry name" value="HD"/>
</dbReference>
<name>A0A6P8FD51_CLUHA</name>
<dbReference type="Proteomes" id="UP000515152">
    <property type="component" value="Chromosome 4"/>
</dbReference>
<dbReference type="CDD" id="cd00086">
    <property type="entry name" value="homeodomain"/>
    <property type="match status" value="1"/>
</dbReference>
<keyword evidence="7" id="KW-1185">Reference proteome</keyword>
<evidence type="ECO:0000256" key="3">
    <source>
        <dbReference type="ARBA" id="ARBA00023242"/>
    </source>
</evidence>
<evidence type="ECO:0000313" key="8">
    <source>
        <dbReference type="RefSeq" id="XP_031421676.1"/>
    </source>
</evidence>
<comment type="subcellular location">
    <subcellularLocation>
        <location evidence="4 5">Nucleus</location>
    </subcellularLocation>
</comment>
<feature type="DNA-binding region" description="Homeobox" evidence="4">
    <location>
        <begin position="44"/>
        <end position="103"/>
    </location>
</feature>
<dbReference type="InterPro" id="IPR017970">
    <property type="entry name" value="Homeobox_CS"/>
</dbReference>
<dbReference type="PRINTS" id="PR00024">
    <property type="entry name" value="HOMEOBOX"/>
</dbReference>
<accession>A0A6P8FD51</accession>
<dbReference type="Gene3D" id="1.10.10.60">
    <property type="entry name" value="Homeodomain-like"/>
    <property type="match status" value="1"/>
</dbReference>
<dbReference type="InterPro" id="IPR009057">
    <property type="entry name" value="Homeodomain-like_sf"/>
</dbReference>
<dbReference type="PROSITE" id="PS50071">
    <property type="entry name" value="HOMEOBOX_2"/>
    <property type="match status" value="1"/>
</dbReference>
<dbReference type="GO" id="GO:0005634">
    <property type="term" value="C:nucleus"/>
    <property type="evidence" value="ECO:0007669"/>
    <property type="project" value="UniProtKB-SubCell"/>
</dbReference>
<proteinExistence type="predicted"/>
<evidence type="ECO:0000256" key="2">
    <source>
        <dbReference type="ARBA" id="ARBA00023155"/>
    </source>
</evidence>
<reference evidence="8" key="1">
    <citation type="submission" date="2025-08" db="UniProtKB">
        <authorList>
            <consortium name="RefSeq"/>
        </authorList>
    </citation>
    <scope>IDENTIFICATION</scope>
</reference>